<feature type="region of interest" description="Disordered" evidence="1">
    <location>
        <begin position="26"/>
        <end position="52"/>
    </location>
</feature>
<reference evidence="2 3" key="1">
    <citation type="journal article" date="2009" name="Nature">
        <title>Evolution of pathogenicity and sexual reproduction in eight Candida genomes.</title>
        <authorList>
            <person name="Butler G."/>
            <person name="Rasmussen M.D."/>
            <person name="Lin M.F."/>
            <person name="Santos M.A."/>
            <person name="Sakthikumar S."/>
            <person name="Munro C.A."/>
            <person name="Rheinbay E."/>
            <person name="Grabherr M."/>
            <person name="Forche A."/>
            <person name="Reedy J.L."/>
            <person name="Agrafioti I."/>
            <person name="Arnaud M.B."/>
            <person name="Bates S."/>
            <person name="Brown A.J."/>
            <person name="Brunke S."/>
            <person name="Costanzo M.C."/>
            <person name="Fitzpatrick D.A."/>
            <person name="de Groot P.W."/>
            <person name="Harris D."/>
            <person name="Hoyer L.L."/>
            <person name="Hube B."/>
            <person name="Klis F.M."/>
            <person name="Kodira C."/>
            <person name="Lennard N."/>
            <person name="Logue M.E."/>
            <person name="Martin R."/>
            <person name="Neiman A.M."/>
            <person name="Nikolaou E."/>
            <person name="Quail M.A."/>
            <person name="Quinn J."/>
            <person name="Santos M.C."/>
            <person name="Schmitzberger F.F."/>
            <person name="Sherlock G."/>
            <person name="Shah P."/>
            <person name="Silverstein K.A."/>
            <person name="Skrzypek M.S."/>
            <person name="Soll D."/>
            <person name="Staggs R."/>
            <person name="Stansfield I."/>
            <person name="Stumpf M.P."/>
            <person name="Sudbery P.E."/>
            <person name="Srikantha T."/>
            <person name="Zeng Q."/>
            <person name="Berman J."/>
            <person name="Berriman M."/>
            <person name="Heitman J."/>
            <person name="Gow N.A."/>
            <person name="Lorenz M.C."/>
            <person name="Birren B.W."/>
            <person name="Kellis M."/>
            <person name="Cuomo C.A."/>
        </authorList>
    </citation>
    <scope>NUCLEOTIDE SEQUENCE [LARGE SCALE GENOMIC DNA]</scope>
    <source>
        <strain evidence="3">ATCC 11503 / BCRC 21390 / CBS 2605 / JCM 1781 / NBRC 1676 / NRRL YB-4239</strain>
    </source>
</reference>
<name>A5E5G5_LODEL</name>
<gene>
    <name evidence="2" type="ORF">LELG_04854</name>
</gene>
<protein>
    <submittedName>
        <fullName evidence="2">Uncharacterized protein</fullName>
    </submittedName>
</protein>
<dbReference type="InParanoid" id="A5E5G5"/>
<dbReference type="HOGENOM" id="CLU_1107302_0_0_1"/>
<sequence length="251" mass="28139">MDRELENLAMEDTVDPDEELKLFLSEGKGIEQTPTPPENGKLMSHPQEEVPKVKSDVVVNEPLNEKQANDTADNGVDSPVADDSIKLFSVEDILRENQLDELAKLSATADHPHHLADDSTDPQRKSQRRVRTSKLTILDKQAAFKDAMKHNFFVFMDLSKYLGMHDDARAMMRESTKAMLVDRDVLQKALKDGVAKFKKKPVVTEVNLTTTSTGYHQPGVAQELLCFPASIHGRRIEMKYDTAAQLSLINP</sequence>
<organism evidence="2 3">
    <name type="scientific">Lodderomyces elongisporus (strain ATCC 11503 / CBS 2605 / JCM 1781 / NBRC 1676 / NRRL YB-4239)</name>
    <name type="common">Yeast</name>
    <name type="synonym">Saccharomyces elongisporus</name>
    <dbReference type="NCBI Taxonomy" id="379508"/>
    <lineage>
        <taxon>Eukaryota</taxon>
        <taxon>Fungi</taxon>
        <taxon>Dikarya</taxon>
        <taxon>Ascomycota</taxon>
        <taxon>Saccharomycotina</taxon>
        <taxon>Pichiomycetes</taxon>
        <taxon>Debaryomycetaceae</taxon>
        <taxon>Candida/Lodderomyces clade</taxon>
        <taxon>Lodderomyces</taxon>
    </lineage>
</organism>
<evidence type="ECO:0000256" key="1">
    <source>
        <dbReference type="SAM" id="MobiDB-lite"/>
    </source>
</evidence>
<feature type="compositionally biased region" description="Basic and acidic residues" evidence="1">
    <location>
        <begin position="110"/>
        <end position="124"/>
    </location>
</feature>
<feature type="region of interest" description="Disordered" evidence="1">
    <location>
        <begin position="108"/>
        <end position="132"/>
    </location>
</feature>
<dbReference type="VEuPathDB" id="FungiDB:LELG_04854"/>
<keyword evidence="3" id="KW-1185">Reference proteome</keyword>
<evidence type="ECO:0000313" key="3">
    <source>
        <dbReference type="Proteomes" id="UP000001996"/>
    </source>
</evidence>
<dbReference type="Proteomes" id="UP000001996">
    <property type="component" value="Unassembled WGS sequence"/>
</dbReference>
<accession>A5E5G5</accession>
<dbReference type="AlphaFoldDB" id="A5E5G5"/>
<proteinExistence type="predicted"/>
<dbReference type="EMBL" id="CH981530">
    <property type="protein sequence ID" value="EDK46673.1"/>
    <property type="molecule type" value="Genomic_DNA"/>
</dbReference>
<evidence type="ECO:0000313" key="2">
    <source>
        <dbReference type="EMBL" id="EDK46673.1"/>
    </source>
</evidence>